<feature type="compositionally biased region" description="Basic and acidic residues" evidence="1">
    <location>
        <begin position="141"/>
        <end position="162"/>
    </location>
</feature>
<protein>
    <submittedName>
        <fullName evidence="2">Uncharacterized protein</fullName>
    </submittedName>
</protein>
<accession>A0A1X0P197</accession>
<reference evidence="2 3" key="1">
    <citation type="submission" date="2017-03" db="EMBL/GenBank/DDBJ databases">
        <title>An alternative strategy for trypanosome survival in the mammalian bloodstream revealed through genome and transcriptome analysis of the ubiquitous bovine parasite Trypanosoma (Megatrypanum) theileri.</title>
        <authorList>
            <person name="Kelly S."/>
            <person name="Ivens A."/>
            <person name="Mott A."/>
            <person name="O'Neill E."/>
            <person name="Emms D."/>
            <person name="Macleod O."/>
            <person name="Voorheis P."/>
            <person name="Matthews J."/>
            <person name="Matthews K."/>
            <person name="Carrington M."/>
        </authorList>
    </citation>
    <scope>NUCLEOTIDE SEQUENCE [LARGE SCALE GENOMIC DNA]</scope>
    <source>
        <strain evidence="2">Edinburgh</strain>
    </source>
</reference>
<feature type="compositionally biased region" description="Low complexity" evidence="1">
    <location>
        <begin position="193"/>
        <end position="212"/>
    </location>
</feature>
<gene>
    <name evidence="2" type="ORF">TM35_000092400</name>
</gene>
<feature type="compositionally biased region" description="Polar residues" evidence="1">
    <location>
        <begin position="30"/>
        <end position="40"/>
    </location>
</feature>
<evidence type="ECO:0000256" key="1">
    <source>
        <dbReference type="SAM" id="MobiDB-lite"/>
    </source>
</evidence>
<dbReference type="GeneID" id="39984259"/>
<sequence>SSHPGSGMPAAGPPPPPGLPKFPPQRMSGDVSSMRSSLASSHGPPISAPSHTARPGSISGESSLSHGKEVSRSANSSIAEATRGVNSKPEGSKDLEESNPKQLQAPKQSRGRSTTVQERRQPSTRSRSLEAIANFIFRRGRSQDPKNDEAKQMIIDTEKPPKFDPVTGRYLFEETEEEKKAAEMVRAGPPKPSSMKMKGPAPSTGGSSGPQSMLRPPSGPTGMLRASSNGPPRAQYVDMFNTT</sequence>
<feature type="compositionally biased region" description="Pro residues" evidence="1">
    <location>
        <begin position="11"/>
        <end position="23"/>
    </location>
</feature>
<dbReference type="RefSeq" id="XP_028884256.1">
    <property type="nucleotide sequence ID" value="XM_029024479.1"/>
</dbReference>
<dbReference type="AlphaFoldDB" id="A0A1X0P197"/>
<evidence type="ECO:0000313" key="3">
    <source>
        <dbReference type="Proteomes" id="UP000192257"/>
    </source>
</evidence>
<dbReference type="Proteomes" id="UP000192257">
    <property type="component" value="Unassembled WGS sequence"/>
</dbReference>
<dbReference type="OrthoDB" id="8918678at2759"/>
<feature type="compositionally biased region" description="Polar residues" evidence="1">
    <location>
        <begin position="100"/>
        <end position="116"/>
    </location>
</feature>
<comment type="caution">
    <text evidence="2">The sequence shown here is derived from an EMBL/GenBank/DDBJ whole genome shotgun (WGS) entry which is preliminary data.</text>
</comment>
<evidence type="ECO:0000313" key="2">
    <source>
        <dbReference type="EMBL" id="ORC90190.1"/>
    </source>
</evidence>
<organism evidence="2 3">
    <name type="scientific">Trypanosoma theileri</name>
    <dbReference type="NCBI Taxonomy" id="67003"/>
    <lineage>
        <taxon>Eukaryota</taxon>
        <taxon>Discoba</taxon>
        <taxon>Euglenozoa</taxon>
        <taxon>Kinetoplastea</taxon>
        <taxon>Metakinetoplastina</taxon>
        <taxon>Trypanosomatida</taxon>
        <taxon>Trypanosomatidae</taxon>
        <taxon>Trypanosoma</taxon>
    </lineage>
</organism>
<feature type="non-terminal residue" evidence="2">
    <location>
        <position position="1"/>
    </location>
</feature>
<name>A0A1X0P197_9TRYP</name>
<dbReference type="EMBL" id="NBCO01000009">
    <property type="protein sequence ID" value="ORC90190.1"/>
    <property type="molecule type" value="Genomic_DNA"/>
</dbReference>
<keyword evidence="3" id="KW-1185">Reference proteome</keyword>
<dbReference type="VEuPathDB" id="TriTrypDB:TM35_000092400"/>
<feature type="region of interest" description="Disordered" evidence="1">
    <location>
        <begin position="1"/>
        <end position="243"/>
    </location>
</feature>
<feature type="compositionally biased region" description="Low complexity" evidence="1">
    <location>
        <begin position="1"/>
        <end position="10"/>
    </location>
</feature>
<proteinExistence type="predicted"/>
<feature type="compositionally biased region" description="Basic and acidic residues" evidence="1">
    <location>
        <begin position="90"/>
        <end position="99"/>
    </location>
</feature>
<dbReference type="STRING" id="67003.A0A1X0P197"/>